<keyword evidence="3" id="KW-1185">Reference proteome</keyword>
<gene>
    <name evidence="2" type="ORF">QJS10_CPB17g01218</name>
</gene>
<sequence>MAGAGDSTLRGSTRSPTPPITSPKRKPLSMAEKVQRISFKYSSPSDSGVLKRVTQIEVSAWVVKTINNISSYNILGSSTMKVCTERMMMASKRSDGERGVHSERDERFRIHTAALPPFEHPLRRQPTCDISAKHSLGCDGVNSTDSVSIFVVPRSTGSVALLATTSTWVLSDVTVVRRRRPVE</sequence>
<evidence type="ECO:0000313" key="2">
    <source>
        <dbReference type="EMBL" id="KAK1291397.1"/>
    </source>
</evidence>
<proteinExistence type="predicted"/>
<dbReference type="AlphaFoldDB" id="A0AAV9CT88"/>
<reference evidence="2" key="1">
    <citation type="journal article" date="2023" name="Nat. Commun.">
        <title>Diploid and tetraploid genomes of Acorus and the evolution of monocots.</title>
        <authorList>
            <person name="Ma L."/>
            <person name="Liu K.W."/>
            <person name="Li Z."/>
            <person name="Hsiao Y.Y."/>
            <person name="Qi Y."/>
            <person name="Fu T."/>
            <person name="Tang G.D."/>
            <person name="Zhang D."/>
            <person name="Sun W.H."/>
            <person name="Liu D.K."/>
            <person name="Li Y."/>
            <person name="Chen G.Z."/>
            <person name="Liu X.D."/>
            <person name="Liao X.Y."/>
            <person name="Jiang Y.T."/>
            <person name="Yu X."/>
            <person name="Hao Y."/>
            <person name="Huang J."/>
            <person name="Zhao X.W."/>
            <person name="Ke S."/>
            <person name="Chen Y.Y."/>
            <person name="Wu W.L."/>
            <person name="Hsu J.L."/>
            <person name="Lin Y.F."/>
            <person name="Huang M.D."/>
            <person name="Li C.Y."/>
            <person name="Huang L."/>
            <person name="Wang Z.W."/>
            <person name="Zhao X."/>
            <person name="Zhong W.Y."/>
            <person name="Peng D.H."/>
            <person name="Ahmad S."/>
            <person name="Lan S."/>
            <person name="Zhang J.S."/>
            <person name="Tsai W.C."/>
            <person name="Van de Peer Y."/>
            <person name="Liu Z.J."/>
        </authorList>
    </citation>
    <scope>NUCLEOTIDE SEQUENCE</scope>
    <source>
        <strain evidence="2">CP</strain>
    </source>
</reference>
<dbReference type="Proteomes" id="UP001180020">
    <property type="component" value="Unassembled WGS sequence"/>
</dbReference>
<organism evidence="2 3">
    <name type="scientific">Acorus calamus</name>
    <name type="common">Sweet flag</name>
    <dbReference type="NCBI Taxonomy" id="4465"/>
    <lineage>
        <taxon>Eukaryota</taxon>
        <taxon>Viridiplantae</taxon>
        <taxon>Streptophyta</taxon>
        <taxon>Embryophyta</taxon>
        <taxon>Tracheophyta</taxon>
        <taxon>Spermatophyta</taxon>
        <taxon>Magnoliopsida</taxon>
        <taxon>Liliopsida</taxon>
        <taxon>Acoraceae</taxon>
        <taxon>Acorus</taxon>
    </lineage>
</organism>
<accession>A0AAV9CT88</accession>
<name>A0AAV9CT88_ACOCL</name>
<dbReference type="EMBL" id="JAUJYO010000017">
    <property type="protein sequence ID" value="KAK1291397.1"/>
    <property type="molecule type" value="Genomic_DNA"/>
</dbReference>
<feature type="region of interest" description="Disordered" evidence="1">
    <location>
        <begin position="1"/>
        <end position="31"/>
    </location>
</feature>
<evidence type="ECO:0000256" key="1">
    <source>
        <dbReference type="SAM" id="MobiDB-lite"/>
    </source>
</evidence>
<protein>
    <submittedName>
        <fullName evidence="2">Uncharacterized protein</fullName>
    </submittedName>
</protein>
<evidence type="ECO:0000313" key="3">
    <source>
        <dbReference type="Proteomes" id="UP001180020"/>
    </source>
</evidence>
<comment type="caution">
    <text evidence="2">The sequence shown here is derived from an EMBL/GenBank/DDBJ whole genome shotgun (WGS) entry which is preliminary data.</text>
</comment>
<reference evidence="2" key="2">
    <citation type="submission" date="2023-06" db="EMBL/GenBank/DDBJ databases">
        <authorList>
            <person name="Ma L."/>
            <person name="Liu K.-W."/>
            <person name="Li Z."/>
            <person name="Hsiao Y.-Y."/>
            <person name="Qi Y."/>
            <person name="Fu T."/>
            <person name="Tang G."/>
            <person name="Zhang D."/>
            <person name="Sun W.-H."/>
            <person name="Liu D.-K."/>
            <person name="Li Y."/>
            <person name="Chen G.-Z."/>
            <person name="Liu X.-D."/>
            <person name="Liao X.-Y."/>
            <person name="Jiang Y.-T."/>
            <person name="Yu X."/>
            <person name="Hao Y."/>
            <person name="Huang J."/>
            <person name="Zhao X.-W."/>
            <person name="Ke S."/>
            <person name="Chen Y.-Y."/>
            <person name="Wu W.-L."/>
            <person name="Hsu J.-L."/>
            <person name="Lin Y.-F."/>
            <person name="Huang M.-D."/>
            <person name="Li C.-Y."/>
            <person name="Huang L."/>
            <person name="Wang Z.-W."/>
            <person name="Zhao X."/>
            <person name="Zhong W.-Y."/>
            <person name="Peng D.-H."/>
            <person name="Ahmad S."/>
            <person name="Lan S."/>
            <person name="Zhang J.-S."/>
            <person name="Tsai W.-C."/>
            <person name="Van De Peer Y."/>
            <person name="Liu Z.-J."/>
        </authorList>
    </citation>
    <scope>NUCLEOTIDE SEQUENCE</scope>
    <source>
        <strain evidence="2">CP</strain>
        <tissue evidence="2">Leaves</tissue>
    </source>
</reference>